<keyword evidence="1" id="KW-0175">Coiled coil</keyword>
<sequence length="652" mass="72818">MEDTDSKSNPHKKSKVADRRWVPIGSPSWLSNMSHHTTACNKIASKIAAEAINNNTKPFGTELFWTPGIVLNQNQIDNNSVWPYFDLRDPANPTRVPPAHVRLSDWWVAAVITNEDITARKRGKVWTFDFDANGLIKTTRVPRGEPVIVELNGDLFLPVVKQFYVLCGQEMALRIPWVINFPPKKTLYLWTNMFRMPKEYCNLAPENAIKANFPGQRLKCYTYQGLLSYELPTKKVLVLQADNPATLPSDFADDSISLSTKGDFAKNDQKPNHSPSLDPVPLQSALQEETTTDNTKPTDQKGPMPDNQDTIASQSADQNKTQAAGSSETPLNPAGNTSSADEILQSVLTSFNYTDPRVAILQEQVAKLKSDLHFMRIDNDSSLSAITGLNVDIGTIKSELKLTKTELNIAKNELDIALESKLGAIEERDQARSIAEGTSNKLDDALSLVNELNAKLRSKDDEIEKLRLQLFEARSDKPAEQSDLNRKSPLIPTNAAVSQRTSSILKVDTSIRASPTDMSDNEKIIIWTHDANRLANEMCFLRTRLTSLQDLYKKSVDINKFYQKHITDLDAKYAEATVRLKKLEGPIEERLDIIETTLRQRVDVVETDLHRTQEQLDGFKNNLTKLQNEIEFTDENEGPDAGCNDGGAGGAV</sequence>
<evidence type="ECO:0000256" key="1">
    <source>
        <dbReference type="SAM" id="Coils"/>
    </source>
</evidence>
<organism evidence="3 4">
    <name type="scientific">Aspergillus steynii IBT 23096</name>
    <dbReference type="NCBI Taxonomy" id="1392250"/>
    <lineage>
        <taxon>Eukaryota</taxon>
        <taxon>Fungi</taxon>
        <taxon>Dikarya</taxon>
        <taxon>Ascomycota</taxon>
        <taxon>Pezizomycotina</taxon>
        <taxon>Eurotiomycetes</taxon>
        <taxon>Eurotiomycetidae</taxon>
        <taxon>Eurotiales</taxon>
        <taxon>Aspergillaceae</taxon>
        <taxon>Aspergillus</taxon>
        <taxon>Aspergillus subgen. Circumdati</taxon>
    </lineage>
</organism>
<gene>
    <name evidence="3" type="ORF">P170DRAFT_498641</name>
</gene>
<keyword evidence="4" id="KW-1185">Reference proteome</keyword>
<comment type="caution">
    <text evidence="3">The sequence shown here is derived from an EMBL/GenBank/DDBJ whole genome shotgun (WGS) entry which is preliminary data.</text>
</comment>
<feature type="region of interest" description="Disordered" evidence="2">
    <location>
        <begin position="631"/>
        <end position="652"/>
    </location>
</feature>
<reference evidence="3 4" key="1">
    <citation type="submission" date="2016-12" db="EMBL/GenBank/DDBJ databases">
        <title>The genomes of Aspergillus section Nigri reveals drivers in fungal speciation.</title>
        <authorList>
            <consortium name="DOE Joint Genome Institute"/>
            <person name="Vesth T.C."/>
            <person name="Nybo J."/>
            <person name="Theobald S."/>
            <person name="Brandl J."/>
            <person name="Frisvad J.C."/>
            <person name="Nielsen K.F."/>
            <person name="Lyhne E.K."/>
            <person name="Kogle M.E."/>
            <person name="Kuo A."/>
            <person name="Riley R."/>
            <person name="Clum A."/>
            <person name="Nolan M."/>
            <person name="Lipzen A."/>
            <person name="Salamov A."/>
            <person name="Henrissat B."/>
            <person name="Wiebenga A."/>
            <person name="De Vries R.P."/>
            <person name="Grigoriev I.V."/>
            <person name="Mortensen U.H."/>
            <person name="Andersen M.R."/>
            <person name="Baker S.E."/>
        </authorList>
    </citation>
    <scope>NUCLEOTIDE SEQUENCE [LARGE SCALE GENOMIC DNA]</scope>
    <source>
        <strain evidence="3 4">IBT 23096</strain>
    </source>
</reference>
<dbReference type="Proteomes" id="UP000234275">
    <property type="component" value="Unassembled WGS sequence"/>
</dbReference>
<feature type="compositionally biased region" description="Polar residues" evidence="2">
    <location>
        <begin position="307"/>
        <end position="338"/>
    </location>
</feature>
<dbReference type="RefSeq" id="XP_024701987.1">
    <property type="nucleotide sequence ID" value="XM_024854138.1"/>
</dbReference>
<evidence type="ECO:0000256" key="2">
    <source>
        <dbReference type="SAM" id="MobiDB-lite"/>
    </source>
</evidence>
<feature type="region of interest" description="Disordered" evidence="2">
    <location>
        <begin position="286"/>
        <end position="338"/>
    </location>
</feature>
<dbReference type="EMBL" id="MSFO01000006">
    <property type="protein sequence ID" value="PLB46685.1"/>
    <property type="molecule type" value="Genomic_DNA"/>
</dbReference>
<evidence type="ECO:0000313" key="4">
    <source>
        <dbReference type="Proteomes" id="UP000234275"/>
    </source>
</evidence>
<accession>A0A2I2G1C8</accession>
<feature type="coiled-coil region" evidence="1">
    <location>
        <begin position="435"/>
        <end position="476"/>
    </location>
</feature>
<dbReference type="STRING" id="1392250.A0A2I2G1C8"/>
<dbReference type="GeneID" id="36561843"/>
<dbReference type="AlphaFoldDB" id="A0A2I2G1C8"/>
<protein>
    <submittedName>
        <fullName evidence="3">Uncharacterized protein</fullName>
    </submittedName>
</protein>
<feature type="compositionally biased region" description="Polar residues" evidence="2">
    <location>
        <begin position="286"/>
        <end position="297"/>
    </location>
</feature>
<proteinExistence type="predicted"/>
<dbReference type="VEuPathDB" id="FungiDB:P170DRAFT_498641"/>
<dbReference type="OrthoDB" id="4504389at2759"/>
<evidence type="ECO:0000313" key="3">
    <source>
        <dbReference type="EMBL" id="PLB46685.1"/>
    </source>
</evidence>
<name>A0A2I2G1C8_9EURO</name>